<name>A0A418WVK4_9BURK</name>
<feature type="compositionally biased region" description="Polar residues" evidence="9">
    <location>
        <begin position="1"/>
        <end position="18"/>
    </location>
</feature>
<dbReference type="GO" id="GO:0045892">
    <property type="term" value="P:negative regulation of DNA-templated transcription"/>
    <property type="evidence" value="ECO:0007669"/>
    <property type="project" value="InterPro"/>
</dbReference>
<sequence length="100" mass="9955">MKISTGTGPSPIAGTSQITETAAGEPVAPAASAASAASTSASGGALQSAVLQPALTALREMPDIDQAKVAALREALAKGEMPFNAAKLAGLIERFHRSKP</sequence>
<keyword evidence="3" id="KW-0678">Repressor</keyword>
<feature type="domain" description="Anti-sigma-28 factor FlgM C-terminal" evidence="10">
    <location>
        <begin position="50"/>
        <end position="89"/>
    </location>
</feature>
<dbReference type="SUPFAM" id="SSF101498">
    <property type="entry name" value="Anti-sigma factor FlgM"/>
    <property type="match status" value="1"/>
</dbReference>
<keyword evidence="4" id="KW-1005">Bacterial flagellum biogenesis</keyword>
<dbReference type="Pfam" id="PF04316">
    <property type="entry name" value="FlgM"/>
    <property type="match status" value="1"/>
</dbReference>
<dbReference type="OrthoDB" id="7066611at2"/>
<evidence type="ECO:0000256" key="7">
    <source>
        <dbReference type="ARBA" id="ARBA00024739"/>
    </source>
</evidence>
<comment type="caution">
    <text evidence="11">The sequence shown here is derived from an EMBL/GenBank/DDBJ whole genome shotgun (WGS) entry which is preliminary data.</text>
</comment>
<feature type="compositionally biased region" description="Low complexity" evidence="9">
    <location>
        <begin position="19"/>
        <end position="38"/>
    </location>
</feature>
<keyword evidence="5" id="KW-0805">Transcription regulation</keyword>
<comment type="similarity">
    <text evidence="1">Belongs to the FlgM family.</text>
</comment>
<organism evidence="11 12">
    <name type="scientific">Noviherbaspirillum cavernae</name>
    <dbReference type="NCBI Taxonomy" id="2320862"/>
    <lineage>
        <taxon>Bacteria</taxon>
        <taxon>Pseudomonadati</taxon>
        <taxon>Pseudomonadota</taxon>
        <taxon>Betaproteobacteria</taxon>
        <taxon>Burkholderiales</taxon>
        <taxon>Oxalobacteraceae</taxon>
        <taxon>Noviherbaspirillum</taxon>
    </lineage>
</organism>
<dbReference type="InterPro" id="IPR007412">
    <property type="entry name" value="FlgM"/>
</dbReference>
<evidence type="ECO:0000256" key="1">
    <source>
        <dbReference type="ARBA" id="ARBA00005322"/>
    </source>
</evidence>
<dbReference type="GO" id="GO:0044781">
    <property type="term" value="P:bacterial-type flagellum organization"/>
    <property type="evidence" value="ECO:0007669"/>
    <property type="project" value="UniProtKB-KW"/>
</dbReference>
<evidence type="ECO:0000256" key="6">
    <source>
        <dbReference type="ARBA" id="ARBA00023163"/>
    </source>
</evidence>
<gene>
    <name evidence="11" type="primary">flgM</name>
    <name evidence="11" type="ORF">D3870_20005</name>
</gene>
<dbReference type="EMBL" id="QYUN01000003">
    <property type="protein sequence ID" value="RJF96697.1"/>
    <property type="molecule type" value="Genomic_DNA"/>
</dbReference>
<reference evidence="11 12" key="1">
    <citation type="submission" date="2018-09" db="EMBL/GenBank/DDBJ databases">
        <authorList>
            <person name="Zhu H."/>
        </authorList>
    </citation>
    <scope>NUCLEOTIDE SEQUENCE [LARGE SCALE GENOMIC DNA]</scope>
    <source>
        <strain evidence="11 12">K2R10-39</strain>
    </source>
</reference>
<dbReference type="AlphaFoldDB" id="A0A418WVK4"/>
<dbReference type="InterPro" id="IPR031316">
    <property type="entry name" value="FlgM_C"/>
</dbReference>
<evidence type="ECO:0000256" key="2">
    <source>
        <dbReference type="ARBA" id="ARBA00017823"/>
    </source>
</evidence>
<accession>A0A418WVK4</accession>
<evidence type="ECO:0000256" key="3">
    <source>
        <dbReference type="ARBA" id="ARBA00022491"/>
    </source>
</evidence>
<keyword evidence="11" id="KW-0966">Cell projection</keyword>
<evidence type="ECO:0000256" key="4">
    <source>
        <dbReference type="ARBA" id="ARBA00022795"/>
    </source>
</evidence>
<evidence type="ECO:0000313" key="12">
    <source>
        <dbReference type="Proteomes" id="UP000285190"/>
    </source>
</evidence>
<evidence type="ECO:0000259" key="10">
    <source>
        <dbReference type="Pfam" id="PF04316"/>
    </source>
</evidence>
<keyword evidence="11" id="KW-0969">Cilium</keyword>
<dbReference type="InterPro" id="IPR035890">
    <property type="entry name" value="Anti-sigma-28_factor_FlgM_sf"/>
</dbReference>
<comment type="function">
    <text evidence="7">Responsible for the coupling of flagellin expression to flagellar assembly by preventing expression of the flagellin genes when a component of the middle class of proteins is defective. It negatively regulates flagellar genes by inhibiting the activity of FliA by directly binding to FliA.</text>
</comment>
<feature type="region of interest" description="Disordered" evidence="9">
    <location>
        <begin position="1"/>
        <end position="38"/>
    </location>
</feature>
<evidence type="ECO:0000256" key="5">
    <source>
        <dbReference type="ARBA" id="ARBA00023015"/>
    </source>
</evidence>
<keyword evidence="12" id="KW-1185">Reference proteome</keyword>
<protein>
    <recommendedName>
        <fullName evidence="2">Negative regulator of flagellin synthesis</fullName>
    </recommendedName>
    <alternativeName>
        <fullName evidence="8">Anti-sigma-28 factor</fullName>
    </alternativeName>
</protein>
<dbReference type="RefSeq" id="WP_119742830.1">
    <property type="nucleotide sequence ID" value="NZ_QYUN01000003.1"/>
</dbReference>
<evidence type="ECO:0000313" key="11">
    <source>
        <dbReference type="EMBL" id="RJF96697.1"/>
    </source>
</evidence>
<keyword evidence="11" id="KW-0282">Flagellum</keyword>
<evidence type="ECO:0000256" key="9">
    <source>
        <dbReference type="SAM" id="MobiDB-lite"/>
    </source>
</evidence>
<dbReference type="Proteomes" id="UP000285190">
    <property type="component" value="Unassembled WGS sequence"/>
</dbReference>
<keyword evidence="6" id="KW-0804">Transcription</keyword>
<dbReference type="NCBIfam" id="TIGR03824">
    <property type="entry name" value="FlgM_jcvi"/>
    <property type="match status" value="1"/>
</dbReference>
<proteinExistence type="inferred from homology"/>
<evidence type="ECO:0000256" key="8">
    <source>
        <dbReference type="ARBA" id="ARBA00030117"/>
    </source>
</evidence>